<dbReference type="Gene3D" id="1.25.40.390">
    <property type="match status" value="1"/>
</dbReference>
<dbReference type="KEGG" id="fek:C1H87_22075"/>
<dbReference type="InterPro" id="IPR011990">
    <property type="entry name" value="TPR-like_helical_dom_sf"/>
</dbReference>
<keyword evidence="5" id="KW-0998">Cell outer membrane</keyword>
<comment type="subcellular location">
    <subcellularLocation>
        <location evidence="1">Cell outer membrane</location>
    </subcellularLocation>
</comment>
<dbReference type="OrthoDB" id="5694214at2"/>
<dbReference type="InterPro" id="IPR033985">
    <property type="entry name" value="SusD-like_N"/>
</dbReference>
<evidence type="ECO:0008006" key="10">
    <source>
        <dbReference type="Google" id="ProtNLM"/>
    </source>
</evidence>
<sequence length="499" mass="55022">MKNILKKPFLGLVLVILFVACTNLEVENVDSIIPDEEVAVDPAELLSTIYSNMEGNYNGAQNGAHSLEVVVSDLMISPTRTTGDWADGGIWRALHGHTWNPTNSQINKAWQELNRMSFRASEVISLGGTPLQTAEAKFIRAYAMWQLIDLFGLVPVRQVDDPATVNPEIFQRKEALNMIIEDLDDAIADLPSVGPSNHATATKEAAYALKARLFLNKAVYEADAPGSYNFSAADMNEVITSADNIIAAGYTLDDDYYVNWRGGGNENIFVSTNVGMSFWFPYLHGAQGGWNGFSVTAELYDLYEPGDDRLGKGPGTTGYTFDAADFDPSDNDVLIPQGFLVGQQYRKNGEELEGVNYVKESQLSGADPNEGYNLMVHTPDSPSNYIYLRFGDVLLMKAEAILRGGSSGDTALDIVNDLRTKRNTSTLATVTLDDILDERAREIQWSDIRRTDQIRFGTFLSGTWTGKSTVSEDYQWIFPIPTVQVSLNPNLDQNPGYGN</sequence>
<dbReference type="Proteomes" id="UP000235826">
    <property type="component" value="Chromosome"/>
</dbReference>
<evidence type="ECO:0000259" key="7">
    <source>
        <dbReference type="Pfam" id="PF14322"/>
    </source>
</evidence>
<evidence type="ECO:0000256" key="2">
    <source>
        <dbReference type="ARBA" id="ARBA00006275"/>
    </source>
</evidence>
<feature type="domain" description="SusD-like N-terminal" evidence="7">
    <location>
        <begin position="40"/>
        <end position="215"/>
    </location>
</feature>
<evidence type="ECO:0000256" key="4">
    <source>
        <dbReference type="ARBA" id="ARBA00023136"/>
    </source>
</evidence>
<gene>
    <name evidence="8" type="ORF">C1H87_22075</name>
</gene>
<proteinExistence type="inferred from homology"/>
<dbReference type="EMBL" id="CP025791">
    <property type="protein sequence ID" value="AUP81257.1"/>
    <property type="molecule type" value="Genomic_DNA"/>
</dbReference>
<evidence type="ECO:0000256" key="1">
    <source>
        <dbReference type="ARBA" id="ARBA00004442"/>
    </source>
</evidence>
<dbReference type="InterPro" id="IPR012944">
    <property type="entry name" value="SusD_RagB_dom"/>
</dbReference>
<comment type="similarity">
    <text evidence="2">Belongs to the SusD family.</text>
</comment>
<feature type="domain" description="RagB/SusD" evidence="6">
    <location>
        <begin position="274"/>
        <end position="497"/>
    </location>
</feature>
<dbReference type="RefSeq" id="WP_102757900.1">
    <property type="nucleotide sequence ID" value="NZ_CP025791.1"/>
</dbReference>
<dbReference type="Pfam" id="PF14322">
    <property type="entry name" value="SusD-like_3"/>
    <property type="match status" value="1"/>
</dbReference>
<dbReference type="PROSITE" id="PS51257">
    <property type="entry name" value="PROKAR_LIPOPROTEIN"/>
    <property type="match status" value="1"/>
</dbReference>
<evidence type="ECO:0000256" key="5">
    <source>
        <dbReference type="ARBA" id="ARBA00023237"/>
    </source>
</evidence>
<reference evidence="8 9" key="1">
    <citation type="submission" date="2018-01" db="EMBL/GenBank/DDBJ databases">
        <title>Complete genome sequence of Flavivirga eckloniae ECD14 isolated from seaweed Ecklonia cava.</title>
        <authorList>
            <person name="Lee J.H."/>
            <person name="Baik K.S."/>
            <person name="Seong C.N."/>
        </authorList>
    </citation>
    <scope>NUCLEOTIDE SEQUENCE [LARGE SCALE GENOMIC DNA]</scope>
    <source>
        <strain evidence="8 9">ECD14</strain>
    </source>
</reference>
<evidence type="ECO:0000313" key="8">
    <source>
        <dbReference type="EMBL" id="AUP81257.1"/>
    </source>
</evidence>
<protein>
    <recommendedName>
        <fullName evidence="10">RagB/SusD family nutrient uptake outer membrane protein</fullName>
    </recommendedName>
</protein>
<evidence type="ECO:0000259" key="6">
    <source>
        <dbReference type="Pfam" id="PF07980"/>
    </source>
</evidence>
<dbReference type="AlphaFoldDB" id="A0A2K9PXI4"/>
<keyword evidence="9" id="KW-1185">Reference proteome</keyword>
<dbReference type="Pfam" id="PF07980">
    <property type="entry name" value="SusD_RagB"/>
    <property type="match status" value="1"/>
</dbReference>
<keyword evidence="3" id="KW-0732">Signal</keyword>
<keyword evidence="4" id="KW-0472">Membrane</keyword>
<organism evidence="8 9">
    <name type="scientific">Flavivirga eckloniae</name>
    <dbReference type="NCBI Taxonomy" id="1803846"/>
    <lineage>
        <taxon>Bacteria</taxon>
        <taxon>Pseudomonadati</taxon>
        <taxon>Bacteroidota</taxon>
        <taxon>Flavobacteriia</taxon>
        <taxon>Flavobacteriales</taxon>
        <taxon>Flavobacteriaceae</taxon>
        <taxon>Flavivirga</taxon>
    </lineage>
</organism>
<dbReference type="GO" id="GO:0009279">
    <property type="term" value="C:cell outer membrane"/>
    <property type="evidence" value="ECO:0007669"/>
    <property type="project" value="UniProtKB-SubCell"/>
</dbReference>
<evidence type="ECO:0000256" key="3">
    <source>
        <dbReference type="ARBA" id="ARBA00022729"/>
    </source>
</evidence>
<dbReference type="SUPFAM" id="SSF48452">
    <property type="entry name" value="TPR-like"/>
    <property type="match status" value="1"/>
</dbReference>
<evidence type="ECO:0000313" key="9">
    <source>
        <dbReference type="Proteomes" id="UP000235826"/>
    </source>
</evidence>
<accession>A0A2K9PXI4</accession>
<name>A0A2K9PXI4_9FLAO</name>